<gene>
    <name evidence="3" type="ORF">ACFOES_10090</name>
</gene>
<comment type="caution">
    <text evidence="3">The sequence shown here is derived from an EMBL/GenBank/DDBJ whole genome shotgun (WGS) entry which is preliminary data.</text>
</comment>
<sequence>MAEDKAPSRKEQVLEDRDLPQQSPAPKGARPVRDVSTEWLLLVLGIAIVFFMGMAIWVSYSGSHPAYVATPPMAEVPPPGKLRLPPPNADISGTAPDAAAPAVPVRPEKHPPGSEPGSEAAPGSETVNP</sequence>
<feature type="region of interest" description="Disordered" evidence="1">
    <location>
        <begin position="68"/>
        <end position="129"/>
    </location>
</feature>
<evidence type="ECO:0000313" key="3">
    <source>
        <dbReference type="EMBL" id="MFC2968444.1"/>
    </source>
</evidence>
<evidence type="ECO:0000256" key="1">
    <source>
        <dbReference type="SAM" id="MobiDB-lite"/>
    </source>
</evidence>
<keyword evidence="4" id="KW-1185">Reference proteome</keyword>
<evidence type="ECO:0000256" key="2">
    <source>
        <dbReference type="SAM" id="Phobius"/>
    </source>
</evidence>
<dbReference type="EMBL" id="JBHRSK010000006">
    <property type="protein sequence ID" value="MFC2968444.1"/>
    <property type="molecule type" value="Genomic_DNA"/>
</dbReference>
<protein>
    <submittedName>
        <fullName evidence="3">Uncharacterized protein</fullName>
    </submittedName>
</protein>
<keyword evidence="2" id="KW-1133">Transmembrane helix</keyword>
<dbReference type="Proteomes" id="UP001595443">
    <property type="component" value="Unassembled WGS sequence"/>
</dbReference>
<proteinExistence type="predicted"/>
<keyword evidence="2" id="KW-0472">Membrane</keyword>
<reference evidence="4" key="1">
    <citation type="journal article" date="2019" name="Int. J. Syst. Evol. Microbiol.">
        <title>The Global Catalogue of Microorganisms (GCM) 10K type strain sequencing project: providing services to taxonomists for standard genome sequencing and annotation.</title>
        <authorList>
            <consortium name="The Broad Institute Genomics Platform"/>
            <consortium name="The Broad Institute Genome Sequencing Center for Infectious Disease"/>
            <person name="Wu L."/>
            <person name="Ma J."/>
        </authorList>
    </citation>
    <scope>NUCLEOTIDE SEQUENCE [LARGE SCALE GENOMIC DNA]</scope>
    <source>
        <strain evidence="4">KCTC 62192</strain>
    </source>
</reference>
<feature type="compositionally biased region" description="Low complexity" evidence="1">
    <location>
        <begin position="95"/>
        <end position="105"/>
    </location>
</feature>
<feature type="transmembrane region" description="Helical" evidence="2">
    <location>
        <begin position="39"/>
        <end position="60"/>
    </location>
</feature>
<feature type="region of interest" description="Disordered" evidence="1">
    <location>
        <begin position="1"/>
        <end position="32"/>
    </location>
</feature>
<keyword evidence="2" id="KW-0812">Transmembrane</keyword>
<feature type="compositionally biased region" description="Pro residues" evidence="1">
    <location>
        <begin position="74"/>
        <end position="88"/>
    </location>
</feature>
<dbReference type="RefSeq" id="WP_377833144.1">
    <property type="nucleotide sequence ID" value="NZ_JBHRSK010000006.1"/>
</dbReference>
<organism evidence="3 4">
    <name type="scientific">Acidimangrovimonas pyrenivorans</name>
    <dbReference type="NCBI Taxonomy" id="2030798"/>
    <lineage>
        <taxon>Bacteria</taxon>
        <taxon>Pseudomonadati</taxon>
        <taxon>Pseudomonadota</taxon>
        <taxon>Alphaproteobacteria</taxon>
        <taxon>Rhodobacterales</taxon>
        <taxon>Paracoccaceae</taxon>
        <taxon>Acidimangrovimonas</taxon>
    </lineage>
</organism>
<accession>A0ABV7AGH5</accession>
<feature type="compositionally biased region" description="Basic and acidic residues" evidence="1">
    <location>
        <begin position="1"/>
        <end position="19"/>
    </location>
</feature>
<name>A0ABV7AGH5_9RHOB</name>
<evidence type="ECO:0000313" key="4">
    <source>
        <dbReference type="Proteomes" id="UP001595443"/>
    </source>
</evidence>